<dbReference type="Gene3D" id="4.10.410.10">
    <property type="entry name" value="Pancreatic trypsin inhibitor Kunitz domain"/>
    <property type="match status" value="1"/>
</dbReference>
<proteinExistence type="predicted"/>
<protein>
    <recommendedName>
        <fullName evidence="1">BPTI/Kunitz inhibitor domain-containing protein</fullName>
    </recommendedName>
</protein>
<evidence type="ECO:0000313" key="2">
    <source>
        <dbReference type="EMBL" id="KHJ90416.1"/>
    </source>
</evidence>
<sequence>MCLPYSYSGCGGGSNSFGMLRDCLLQCQKADASYCSGGVKSLRPCSPSMTCPAGSSCHMSATKSGVCCSDRNEAEWRAAINPKCAKGSVLKIRTAGGLQILLGRSCQHKFCPLGFECVQGKYLAHCCAPDENVELVGQ</sequence>
<organism evidence="2 3">
    <name type="scientific">Oesophagostomum dentatum</name>
    <name type="common">Nodular worm</name>
    <dbReference type="NCBI Taxonomy" id="61180"/>
    <lineage>
        <taxon>Eukaryota</taxon>
        <taxon>Metazoa</taxon>
        <taxon>Ecdysozoa</taxon>
        <taxon>Nematoda</taxon>
        <taxon>Chromadorea</taxon>
        <taxon>Rhabditida</taxon>
        <taxon>Rhabditina</taxon>
        <taxon>Rhabditomorpha</taxon>
        <taxon>Strongyloidea</taxon>
        <taxon>Strongylidae</taxon>
        <taxon>Oesophagostomum</taxon>
    </lineage>
</organism>
<dbReference type="GO" id="GO:0004867">
    <property type="term" value="F:serine-type endopeptidase inhibitor activity"/>
    <property type="evidence" value="ECO:0007669"/>
    <property type="project" value="InterPro"/>
</dbReference>
<dbReference type="Proteomes" id="UP000053660">
    <property type="component" value="Unassembled WGS sequence"/>
</dbReference>
<dbReference type="AlphaFoldDB" id="A0A0B1T2M8"/>
<feature type="domain" description="BPTI/Kunitz inhibitor" evidence="1">
    <location>
        <begin position="2"/>
        <end position="28"/>
    </location>
</feature>
<accession>A0A0B1T2M8</accession>
<evidence type="ECO:0000313" key="3">
    <source>
        <dbReference type="Proteomes" id="UP000053660"/>
    </source>
</evidence>
<keyword evidence="3" id="KW-1185">Reference proteome</keyword>
<dbReference type="InterPro" id="IPR052861">
    <property type="entry name" value="BPTI/Kunitz_domain"/>
</dbReference>
<dbReference type="Pfam" id="PF00014">
    <property type="entry name" value="Kunitz_BPTI"/>
    <property type="match status" value="1"/>
</dbReference>
<dbReference type="InterPro" id="IPR006150">
    <property type="entry name" value="Cys_repeat_1"/>
</dbReference>
<name>A0A0B1T2M8_OESDE</name>
<reference evidence="2 3" key="1">
    <citation type="submission" date="2014-03" db="EMBL/GenBank/DDBJ databases">
        <title>Draft genome of the hookworm Oesophagostomum dentatum.</title>
        <authorList>
            <person name="Mitreva M."/>
        </authorList>
    </citation>
    <scope>NUCLEOTIDE SEQUENCE [LARGE SCALE GENOMIC DNA]</scope>
    <source>
        <strain evidence="2 3">OD-Hann</strain>
    </source>
</reference>
<evidence type="ECO:0000259" key="1">
    <source>
        <dbReference type="Pfam" id="PF00014"/>
    </source>
</evidence>
<dbReference type="SMART" id="SM00289">
    <property type="entry name" value="WR1"/>
    <property type="match status" value="2"/>
</dbReference>
<dbReference type="OrthoDB" id="4473401at2759"/>
<dbReference type="EMBL" id="KN553030">
    <property type="protein sequence ID" value="KHJ90416.1"/>
    <property type="molecule type" value="Genomic_DNA"/>
</dbReference>
<gene>
    <name evidence="2" type="ORF">OESDEN_09743</name>
</gene>
<dbReference type="PANTHER" id="PTHR47248:SF8">
    <property type="entry name" value="BPTI_KUNITZ INHIBITOR DOMAIN-CONTAINING PROTEIN-RELATED"/>
    <property type="match status" value="1"/>
</dbReference>
<dbReference type="InterPro" id="IPR036880">
    <property type="entry name" value="Kunitz_BPTI_sf"/>
</dbReference>
<dbReference type="SUPFAM" id="SSF57362">
    <property type="entry name" value="BPTI-like"/>
    <property type="match status" value="1"/>
</dbReference>
<dbReference type="InterPro" id="IPR002223">
    <property type="entry name" value="Kunitz_BPTI"/>
</dbReference>
<dbReference type="PANTHER" id="PTHR47248">
    <property type="entry name" value="PROTEIN CBG06772"/>
    <property type="match status" value="1"/>
</dbReference>